<organism evidence="1 2">
    <name type="scientific">Meloidogyne enterolobii</name>
    <name type="common">Root-knot nematode worm</name>
    <name type="synonym">Meloidogyne mayaguensis</name>
    <dbReference type="NCBI Taxonomy" id="390850"/>
    <lineage>
        <taxon>Eukaryota</taxon>
        <taxon>Metazoa</taxon>
        <taxon>Ecdysozoa</taxon>
        <taxon>Nematoda</taxon>
        <taxon>Chromadorea</taxon>
        <taxon>Rhabditida</taxon>
        <taxon>Tylenchina</taxon>
        <taxon>Tylenchomorpha</taxon>
        <taxon>Tylenchoidea</taxon>
        <taxon>Meloidogynidae</taxon>
        <taxon>Meloidogyninae</taxon>
        <taxon>Meloidogyne</taxon>
    </lineage>
</organism>
<accession>A0ACB0Y2F3</accession>
<keyword evidence="2" id="KW-1185">Reference proteome</keyword>
<protein>
    <submittedName>
        <fullName evidence="1">Uncharacterized protein</fullName>
    </submittedName>
</protein>
<reference evidence="1" key="1">
    <citation type="submission" date="2023-11" db="EMBL/GenBank/DDBJ databases">
        <authorList>
            <person name="Poullet M."/>
        </authorList>
    </citation>
    <scope>NUCLEOTIDE SEQUENCE</scope>
    <source>
        <strain evidence="1">E1834</strain>
    </source>
</reference>
<dbReference type="Proteomes" id="UP001497535">
    <property type="component" value="Unassembled WGS sequence"/>
</dbReference>
<evidence type="ECO:0000313" key="1">
    <source>
        <dbReference type="EMBL" id="CAK5027928.1"/>
    </source>
</evidence>
<comment type="caution">
    <text evidence="1">The sequence shown here is derived from an EMBL/GenBank/DDBJ whole genome shotgun (WGS) entry which is preliminary data.</text>
</comment>
<name>A0ACB0Y2F3_MELEN</name>
<gene>
    <name evidence="1" type="ORF">MENTE1834_LOCUS6538</name>
</gene>
<evidence type="ECO:0000313" key="2">
    <source>
        <dbReference type="Proteomes" id="UP001497535"/>
    </source>
</evidence>
<sequence>MFIRYILAASHNPFSSPANYFFYKISYFSFHLFKDLFSILYIFSSYIISFPYFCASSWPLFFPFLLTFFSVFSFPHHSFLFTAHSPAIH</sequence>
<proteinExistence type="predicted"/>
<dbReference type="EMBL" id="CAVMJV010000004">
    <property type="protein sequence ID" value="CAK5027928.1"/>
    <property type="molecule type" value="Genomic_DNA"/>
</dbReference>